<keyword evidence="3" id="KW-1005">Bacterial flagellum biogenesis</keyword>
<keyword evidence="4" id="KW-0282">Flagellum</keyword>
<dbReference type="InterPro" id="IPR036679">
    <property type="entry name" value="FlgN-like_sf"/>
</dbReference>
<evidence type="ECO:0000313" key="4">
    <source>
        <dbReference type="EMBL" id="MEJ8811054.1"/>
    </source>
</evidence>
<organism evidence="4 5">
    <name type="scientific">Variovorax ureilyticus</name>
    <dbReference type="NCBI Taxonomy" id="1836198"/>
    <lineage>
        <taxon>Bacteria</taxon>
        <taxon>Pseudomonadati</taxon>
        <taxon>Pseudomonadota</taxon>
        <taxon>Betaproteobacteria</taxon>
        <taxon>Burkholderiales</taxon>
        <taxon>Comamonadaceae</taxon>
        <taxon>Variovorax</taxon>
    </lineage>
</organism>
<dbReference type="Gene3D" id="1.20.58.300">
    <property type="entry name" value="FlgN-like"/>
    <property type="match status" value="1"/>
</dbReference>
<sequence>MNTMLLYLHAEKSCIEEFLVLLAQEENAMTERRFGELEGITEQKVQLLDRIAEIDRQRETAQSALGFEPGAAGADAAAMAGGEATRQAWQALQELAEKARAQNLRNGSIVHTHLDFTHKALQFLQSSVQLFYGPDGNRKTTSGGGTRLAMG</sequence>
<keyword evidence="5" id="KW-1185">Reference proteome</keyword>
<evidence type="ECO:0000256" key="2">
    <source>
        <dbReference type="ARBA" id="ARBA00007703"/>
    </source>
</evidence>
<name>A0ABU8VDV0_9BURK</name>
<keyword evidence="4" id="KW-0966">Cell projection</keyword>
<evidence type="ECO:0000256" key="3">
    <source>
        <dbReference type="ARBA" id="ARBA00022795"/>
    </source>
</evidence>
<comment type="function">
    <text evidence="1">Required for the efficient initiation of filament assembly.</text>
</comment>
<dbReference type="Proteomes" id="UP001365846">
    <property type="component" value="Unassembled WGS sequence"/>
</dbReference>
<proteinExistence type="inferred from homology"/>
<dbReference type="InterPro" id="IPR007809">
    <property type="entry name" value="FlgN-like"/>
</dbReference>
<accession>A0ABU8VDV0</accession>
<keyword evidence="4" id="KW-0969">Cilium</keyword>
<dbReference type="SUPFAM" id="SSF140566">
    <property type="entry name" value="FlgN-like"/>
    <property type="match status" value="1"/>
</dbReference>
<dbReference type="RefSeq" id="WP_340356368.1">
    <property type="nucleotide sequence ID" value="NZ_JBBKZU010000003.1"/>
</dbReference>
<dbReference type="Pfam" id="PF05130">
    <property type="entry name" value="FlgN"/>
    <property type="match status" value="1"/>
</dbReference>
<protein>
    <submittedName>
        <fullName evidence="4">Flagellar protein FlgN</fullName>
    </submittedName>
</protein>
<dbReference type="EMBL" id="JBBKZU010000003">
    <property type="protein sequence ID" value="MEJ8811054.1"/>
    <property type="molecule type" value="Genomic_DNA"/>
</dbReference>
<evidence type="ECO:0000313" key="5">
    <source>
        <dbReference type="Proteomes" id="UP001365846"/>
    </source>
</evidence>
<comment type="similarity">
    <text evidence="2">Belongs to the FlgN family.</text>
</comment>
<reference evidence="4 5" key="1">
    <citation type="submission" date="2024-03" db="EMBL/GenBank/DDBJ databases">
        <title>Novel species of the genus Variovorax.</title>
        <authorList>
            <person name="Liu Q."/>
            <person name="Xin Y.-H."/>
        </authorList>
    </citation>
    <scope>NUCLEOTIDE SEQUENCE [LARGE SCALE GENOMIC DNA]</scope>
    <source>
        <strain evidence="4 5">KACC 18899</strain>
    </source>
</reference>
<evidence type="ECO:0000256" key="1">
    <source>
        <dbReference type="ARBA" id="ARBA00002397"/>
    </source>
</evidence>
<gene>
    <name evidence="4" type="ORF">WKW77_08230</name>
</gene>
<comment type="caution">
    <text evidence="4">The sequence shown here is derived from an EMBL/GenBank/DDBJ whole genome shotgun (WGS) entry which is preliminary data.</text>
</comment>